<comment type="caution">
    <text evidence="4">The sequence shown here is derived from an EMBL/GenBank/DDBJ whole genome shotgun (WGS) entry which is preliminary data.</text>
</comment>
<feature type="region of interest" description="Disordered" evidence="2">
    <location>
        <begin position="334"/>
        <end position="355"/>
    </location>
</feature>
<gene>
    <name evidence="4" type="ORF">GCM10010121_054750</name>
</gene>
<feature type="domain" description="Tyr recombinase" evidence="3">
    <location>
        <begin position="259"/>
        <end position="477"/>
    </location>
</feature>
<evidence type="ECO:0000259" key="3">
    <source>
        <dbReference type="PROSITE" id="PS51898"/>
    </source>
</evidence>
<reference evidence="4" key="1">
    <citation type="journal article" date="2014" name="Int. J. Syst. Evol. Microbiol.">
        <title>Complete genome sequence of Corynebacterium casei LMG S-19264T (=DSM 44701T), isolated from a smear-ripened cheese.</title>
        <authorList>
            <consortium name="US DOE Joint Genome Institute (JGI-PGF)"/>
            <person name="Walter F."/>
            <person name="Albersmeier A."/>
            <person name="Kalinowski J."/>
            <person name="Ruckert C."/>
        </authorList>
    </citation>
    <scope>NUCLEOTIDE SEQUENCE</scope>
    <source>
        <strain evidence="4">JCM 3086</strain>
    </source>
</reference>
<dbReference type="PANTHER" id="PTHR30349:SF64">
    <property type="entry name" value="PROPHAGE INTEGRASE INTD-RELATED"/>
    <property type="match status" value="1"/>
</dbReference>
<evidence type="ECO:0000256" key="2">
    <source>
        <dbReference type="SAM" id="MobiDB-lite"/>
    </source>
</evidence>
<dbReference type="InterPro" id="IPR002104">
    <property type="entry name" value="Integrase_catalytic"/>
</dbReference>
<dbReference type="EMBL" id="BMQA01000020">
    <property type="protein sequence ID" value="GGJ36626.1"/>
    <property type="molecule type" value="Genomic_DNA"/>
</dbReference>
<accession>A0A917KZ01</accession>
<reference evidence="4" key="2">
    <citation type="submission" date="2020-09" db="EMBL/GenBank/DDBJ databases">
        <authorList>
            <person name="Sun Q."/>
            <person name="Ohkuma M."/>
        </authorList>
    </citation>
    <scope>NUCLEOTIDE SEQUENCE</scope>
    <source>
        <strain evidence="4">JCM 3086</strain>
    </source>
</reference>
<dbReference type="AlphaFoldDB" id="A0A917KZ01"/>
<dbReference type="GO" id="GO:0006310">
    <property type="term" value="P:DNA recombination"/>
    <property type="evidence" value="ECO:0007669"/>
    <property type="project" value="UniProtKB-KW"/>
</dbReference>
<dbReference type="PROSITE" id="PS51898">
    <property type="entry name" value="TYR_RECOMBINASE"/>
    <property type="match status" value="1"/>
</dbReference>
<sequence length="484" mass="54288">MTYRNNSKGARVSGRPPAAAEEPTLSTDVRVWKINRVRSKRAPYQLRWLVAGKVKTSSFATVTLAESRRSELWKAMVKGEAFDVESGLPESELRAAAARENAKPDPSWWDFSREYMASRWRTSAAKTREGVADSLATVALAMMDDGKKAPPLEEVRLAMRWAVVPAHQDEDPPEDLAAACTWLQHRSLPLSALTDPKVVRDVQYRLSFKLDDTPAAGETYKRRRRGFNTAMEYAIECGYLDMNPLAGVKRAGSTRGDVVDPRVLVNAVQGAQLLTAVSYVGSVHRNRGRRLVAFFACQLYAAMRPAEAVGLKERDCYLPERGWGTLTLKETRPVSGKKWTDSGKRHDKRGLKSREVKADRPVPIPPLLVAMLREHIREFGTAADGRVFHNERGEVLGTSSYWRVWQEARPIALPPDKVDSPLARRPYDLRHTCITNWLNAGVPVAEVARRAGNSPEVIHRRYEGCIDGHEELNNGRIEKAMGWQ</sequence>
<dbReference type="Proteomes" id="UP000657574">
    <property type="component" value="Unassembled WGS sequence"/>
</dbReference>
<dbReference type="SUPFAM" id="SSF56349">
    <property type="entry name" value="DNA breaking-rejoining enzymes"/>
    <property type="match status" value="1"/>
</dbReference>
<dbReference type="RefSeq" id="WP_189313925.1">
    <property type="nucleotide sequence ID" value="NZ_BMQA01000020.1"/>
</dbReference>
<dbReference type="Gene3D" id="1.10.443.10">
    <property type="entry name" value="Intergrase catalytic core"/>
    <property type="match status" value="1"/>
</dbReference>
<feature type="region of interest" description="Disordered" evidence="2">
    <location>
        <begin position="1"/>
        <end position="22"/>
    </location>
</feature>
<dbReference type="GO" id="GO:0015074">
    <property type="term" value="P:DNA integration"/>
    <property type="evidence" value="ECO:0007669"/>
    <property type="project" value="InterPro"/>
</dbReference>
<keyword evidence="5" id="KW-1185">Reference proteome</keyword>
<keyword evidence="1" id="KW-0233">DNA recombination</keyword>
<dbReference type="GO" id="GO:0003677">
    <property type="term" value="F:DNA binding"/>
    <property type="evidence" value="ECO:0007669"/>
    <property type="project" value="InterPro"/>
</dbReference>
<evidence type="ECO:0000256" key="1">
    <source>
        <dbReference type="ARBA" id="ARBA00023172"/>
    </source>
</evidence>
<dbReference type="InterPro" id="IPR050090">
    <property type="entry name" value="Tyrosine_recombinase_XerCD"/>
</dbReference>
<evidence type="ECO:0000313" key="4">
    <source>
        <dbReference type="EMBL" id="GGJ36626.1"/>
    </source>
</evidence>
<proteinExistence type="predicted"/>
<organism evidence="4 5">
    <name type="scientific">Streptomyces brasiliensis</name>
    <dbReference type="NCBI Taxonomy" id="1954"/>
    <lineage>
        <taxon>Bacteria</taxon>
        <taxon>Bacillati</taxon>
        <taxon>Actinomycetota</taxon>
        <taxon>Actinomycetes</taxon>
        <taxon>Kitasatosporales</taxon>
        <taxon>Streptomycetaceae</taxon>
        <taxon>Streptomyces</taxon>
    </lineage>
</organism>
<evidence type="ECO:0000313" key="5">
    <source>
        <dbReference type="Proteomes" id="UP000657574"/>
    </source>
</evidence>
<name>A0A917KZ01_9ACTN</name>
<dbReference type="PANTHER" id="PTHR30349">
    <property type="entry name" value="PHAGE INTEGRASE-RELATED"/>
    <property type="match status" value="1"/>
</dbReference>
<feature type="compositionally biased region" description="Basic and acidic residues" evidence="2">
    <location>
        <begin position="338"/>
        <end position="355"/>
    </location>
</feature>
<dbReference type="InterPro" id="IPR013762">
    <property type="entry name" value="Integrase-like_cat_sf"/>
</dbReference>
<dbReference type="InterPro" id="IPR011010">
    <property type="entry name" value="DNA_brk_join_enz"/>
</dbReference>
<protein>
    <submittedName>
        <fullName evidence="4">Integrase</fullName>
    </submittedName>
</protein>